<keyword evidence="21" id="KW-1185">Reference proteome</keyword>
<dbReference type="SUPFAM" id="SSF52283">
    <property type="entry name" value="Formate/glycerate dehydrogenase catalytic domain-like"/>
    <property type="match status" value="1"/>
</dbReference>
<comment type="subunit">
    <text evidence="4">Monomer.</text>
</comment>
<evidence type="ECO:0000256" key="15">
    <source>
        <dbReference type="PIRSR" id="PIRSR018250-1"/>
    </source>
</evidence>
<keyword evidence="10 14" id="KW-0457">Lysine biosynthesis</keyword>
<comment type="pathway">
    <text evidence="2 14">Amino-acid biosynthesis; L-lysine biosynthesis via AAA pathway; L-lysine from L-alpha-aminoadipate (fungal route): step 3/3.</text>
</comment>
<dbReference type="SMART" id="SM01003">
    <property type="entry name" value="AlaDh_PNT_N"/>
    <property type="match status" value="1"/>
</dbReference>
<dbReference type="PANTHER" id="PTHR11133:SF23">
    <property type="entry name" value="SACCHAROPINE DEHYDROGENASE [NAD(+), L-LYSINE-FORMING]"/>
    <property type="match status" value="1"/>
</dbReference>
<feature type="binding site" evidence="16">
    <location>
        <begin position="204"/>
        <end position="205"/>
    </location>
    <ligand>
        <name>NAD(+)</name>
        <dbReference type="ChEBI" id="CHEBI:57540"/>
    </ligand>
</feature>
<evidence type="ECO:0000259" key="19">
    <source>
        <dbReference type="SMART" id="SM01003"/>
    </source>
</evidence>
<evidence type="ECO:0000256" key="11">
    <source>
        <dbReference type="ARBA" id="ARBA00023157"/>
    </source>
</evidence>
<dbReference type="FunCoup" id="A0A136INJ7">
    <property type="interactions" value="188"/>
</dbReference>
<organism evidence="20 21">
    <name type="scientific">Microdochium bolleyi</name>
    <dbReference type="NCBI Taxonomy" id="196109"/>
    <lineage>
        <taxon>Eukaryota</taxon>
        <taxon>Fungi</taxon>
        <taxon>Dikarya</taxon>
        <taxon>Ascomycota</taxon>
        <taxon>Pezizomycotina</taxon>
        <taxon>Sordariomycetes</taxon>
        <taxon>Xylariomycetidae</taxon>
        <taxon>Xylariales</taxon>
        <taxon>Microdochiaceae</taxon>
        <taxon>Microdochium</taxon>
    </lineage>
</organism>
<sequence>MAPTAVLHLRSEDKHLEHRSALTPTTAKALIDAGYTVNVEKSPVRIFDDDEFTKIGATLVPTGSWRDAPADHIIVGLKELPEETFPLKHVHVQFAHCYKGQGGWDTVLARFPRGGGTLLDLEFLQDPASGRRVAAFGYSAGFSGAALALKTWAWQLTNPGKPLPGVESYPNEDALVSDVKADIAAGQAKNGGKPPRVIVIGALGRCGRGAVDMVKKAGVSDDNIVKWDMAETAKGGPFKEITDSDIFVNCIYLTSQIPHFVNRESLKDADRKLSVVCDVSADTTNPFNPVPIYTVATTFDNPTVPVDGVENPPVSVISIDHLPSLLPRESSEAFSGDLLPYLLKLNDWQNDPVWAGAKKLFDEKVGTLPASALKE</sequence>
<dbReference type="OrthoDB" id="265306at2759"/>
<dbReference type="Proteomes" id="UP000070501">
    <property type="component" value="Unassembled WGS sequence"/>
</dbReference>
<keyword evidence="8 14" id="KW-0560">Oxidoreductase</keyword>
<evidence type="ECO:0000256" key="14">
    <source>
        <dbReference type="PIRNR" id="PIRNR018250"/>
    </source>
</evidence>
<dbReference type="CDD" id="cd12188">
    <property type="entry name" value="SDH"/>
    <property type="match status" value="1"/>
</dbReference>
<feature type="binding site" evidence="16">
    <location>
        <begin position="319"/>
        <end position="322"/>
    </location>
    <ligand>
        <name>NAD(+)</name>
        <dbReference type="ChEBI" id="CHEBI:57540"/>
    </ligand>
</feature>
<feature type="binding site" evidence="16">
    <location>
        <position position="279"/>
    </location>
    <ligand>
        <name>NAD(+)</name>
        <dbReference type="ChEBI" id="CHEBI:57540"/>
    </ligand>
</feature>
<dbReference type="AlphaFoldDB" id="A0A136INJ7"/>
<accession>A0A136INJ7</accession>
<evidence type="ECO:0000256" key="13">
    <source>
        <dbReference type="ARBA" id="ARBA00047860"/>
    </source>
</evidence>
<gene>
    <name evidence="20" type="ORF">Micbo1qcDRAFT_236969</name>
</gene>
<evidence type="ECO:0000256" key="3">
    <source>
        <dbReference type="ARBA" id="ARBA00005689"/>
    </source>
</evidence>
<dbReference type="InterPro" id="IPR027281">
    <property type="entry name" value="Lys1"/>
</dbReference>
<dbReference type="UniPathway" id="UPA00033">
    <property type="reaction ID" value="UER00034"/>
</dbReference>
<dbReference type="InterPro" id="IPR007886">
    <property type="entry name" value="AlaDH/PNT_N"/>
</dbReference>
<evidence type="ECO:0000256" key="2">
    <source>
        <dbReference type="ARBA" id="ARBA00004884"/>
    </source>
</evidence>
<dbReference type="PANTHER" id="PTHR11133">
    <property type="entry name" value="SACCHAROPINE DEHYDROGENASE"/>
    <property type="match status" value="1"/>
</dbReference>
<dbReference type="GO" id="GO:0004754">
    <property type="term" value="F:saccharopine dehydrogenase (NAD+, L-lysine-forming) activity"/>
    <property type="evidence" value="ECO:0007669"/>
    <property type="project" value="UniProtKB-EC"/>
</dbReference>
<name>A0A136INJ7_9PEZI</name>
<dbReference type="InParanoid" id="A0A136INJ7"/>
<feature type="binding site" evidence="16">
    <location>
        <position position="228"/>
    </location>
    <ligand>
        <name>NAD(+)</name>
        <dbReference type="ChEBI" id="CHEBI:57540"/>
    </ligand>
</feature>
<feature type="domain" description="Alanine dehydrogenase/pyridine nucleotide transhydrogenase NAD(H)-binding" evidence="18">
    <location>
        <begin position="186"/>
        <end position="318"/>
    </location>
</feature>
<dbReference type="GO" id="GO:0005737">
    <property type="term" value="C:cytoplasm"/>
    <property type="evidence" value="ECO:0007669"/>
    <property type="project" value="TreeGrafter"/>
</dbReference>
<dbReference type="STRING" id="196109.A0A136INJ7"/>
<dbReference type="EMBL" id="KQ964269">
    <property type="protein sequence ID" value="KXJ86239.1"/>
    <property type="molecule type" value="Genomic_DNA"/>
</dbReference>
<evidence type="ECO:0000256" key="10">
    <source>
        <dbReference type="ARBA" id="ARBA00023154"/>
    </source>
</evidence>
<dbReference type="SUPFAM" id="SSF51735">
    <property type="entry name" value="NAD(P)-binding Rossmann-fold domains"/>
    <property type="match status" value="1"/>
</dbReference>
<evidence type="ECO:0000259" key="18">
    <source>
        <dbReference type="SMART" id="SM01002"/>
    </source>
</evidence>
<evidence type="ECO:0000256" key="12">
    <source>
        <dbReference type="ARBA" id="ARBA00033228"/>
    </source>
</evidence>
<evidence type="ECO:0000256" key="17">
    <source>
        <dbReference type="PIRSR" id="PIRSR018250-4"/>
    </source>
</evidence>
<proteinExistence type="inferred from homology"/>
<comment type="catalytic activity">
    <reaction evidence="13 14">
        <text>L-saccharopine + NAD(+) + H2O = L-lysine + 2-oxoglutarate + NADH + H(+)</text>
        <dbReference type="Rhea" id="RHEA:12440"/>
        <dbReference type="ChEBI" id="CHEBI:15377"/>
        <dbReference type="ChEBI" id="CHEBI:15378"/>
        <dbReference type="ChEBI" id="CHEBI:16810"/>
        <dbReference type="ChEBI" id="CHEBI:32551"/>
        <dbReference type="ChEBI" id="CHEBI:57540"/>
        <dbReference type="ChEBI" id="CHEBI:57945"/>
        <dbReference type="ChEBI" id="CHEBI:57951"/>
        <dbReference type="EC" id="1.5.1.7"/>
    </reaction>
</comment>
<evidence type="ECO:0000256" key="7">
    <source>
        <dbReference type="ARBA" id="ARBA00022605"/>
    </source>
</evidence>
<comment type="similarity">
    <text evidence="3 14">Belongs to the AlaDH/PNT family.</text>
</comment>
<evidence type="ECO:0000313" key="21">
    <source>
        <dbReference type="Proteomes" id="UP000070501"/>
    </source>
</evidence>
<comment type="function">
    <text evidence="1">Catalyzes the NAD(+)-dependent cleavage of saccharopine to L-lysine and 2-oxoglutarate, the final step in the alpha-aminoadipate (AAA) pathway for lysin biosynthesis.</text>
</comment>
<keyword evidence="11" id="KW-1015">Disulfide bond</keyword>
<protein>
    <recommendedName>
        <fullName evidence="6 14">Saccharopine dehydrogenase [NAD(+), L-lysine-forming]</fullName>
        <shortName evidence="14">SDH</shortName>
        <ecNumber evidence="5 14">1.5.1.7</ecNumber>
    </recommendedName>
    <alternativeName>
        <fullName evidence="12 14">Lysine--2-oxoglutarate reductase</fullName>
    </alternativeName>
</protein>
<feature type="active site" description="Proton acceptor" evidence="15">
    <location>
        <position position="78"/>
    </location>
</feature>
<feature type="binding site" evidence="16">
    <location>
        <position position="252"/>
    </location>
    <ligand>
        <name>NAD(+)</name>
        <dbReference type="ChEBI" id="CHEBI:57540"/>
    </ligand>
</feature>
<dbReference type="EC" id="1.5.1.7" evidence="5 14"/>
<reference evidence="21" key="1">
    <citation type="submission" date="2016-02" db="EMBL/GenBank/DDBJ databases">
        <title>Draft genome sequence of Microdochium bolleyi, a fungal endophyte of beachgrass.</title>
        <authorList>
            <consortium name="DOE Joint Genome Institute"/>
            <person name="David A.S."/>
            <person name="May G."/>
            <person name="Haridas S."/>
            <person name="Lim J."/>
            <person name="Wang M."/>
            <person name="Labutti K."/>
            <person name="Lipzen A."/>
            <person name="Barry K."/>
            <person name="Grigoriev I.V."/>
        </authorList>
    </citation>
    <scope>NUCLEOTIDE SEQUENCE [LARGE SCALE GENOMIC DNA]</scope>
    <source>
        <strain evidence="21">J235TASD1</strain>
    </source>
</reference>
<dbReference type="PIRSF" id="PIRSF018250">
    <property type="entry name" value="Saccharopine_DH_Lys"/>
    <property type="match status" value="1"/>
</dbReference>
<feature type="disulfide bond" evidence="17">
    <location>
        <begin position="206"/>
        <end position="250"/>
    </location>
</feature>
<dbReference type="Pfam" id="PF01262">
    <property type="entry name" value="AlaDh_PNT_C"/>
    <property type="match status" value="1"/>
</dbReference>
<evidence type="ECO:0000313" key="20">
    <source>
        <dbReference type="EMBL" id="KXJ86239.1"/>
    </source>
</evidence>
<evidence type="ECO:0000256" key="6">
    <source>
        <dbReference type="ARBA" id="ARBA00021221"/>
    </source>
</evidence>
<evidence type="ECO:0000256" key="9">
    <source>
        <dbReference type="ARBA" id="ARBA00023027"/>
    </source>
</evidence>
<feature type="domain" description="Alanine dehydrogenase/pyridine nucleotide transhydrogenase N-terminal" evidence="19">
    <location>
        <begin position="8"/>
        <end position="143"/>
    </location>
</feature>
<dbReference type="Gene3D" id="3.40.50.720">
    <property type="entry name" value="NAD(P)-binding Rossmann-like Domain"/>
    <property type="match status" value="1"/>
</dbReference>
<dbReference type="GO" id="GO:0019878">
    <property type="term" value="P:lysine biosynthetic process via aminoadipic acid"/>
    <property type="evidence" value="ECO:0007669"/>
    <property type="project" value="UniProtKB-UniPathway"/>
</dbReference>
<evidence type="ECO:0000256" key="4">
    <source>
        <dbReference type="ARBA" id="ARBA00011245"/>
    </source>
</evidence>
<dbReference type="InterPro" id="IPR051168">
    <property type="entry name" value="AASS"/>
</dbReference>
<keyword evidence="9 14" id="KW-0520">NAD</keyword>
<dbReference type="FunFam" id="3.40.50.720:FF:000217">
    <property type="entry name" value="Saccharopine dehydrogenase [NAD(+), L-lysine-forming]"/>
    <property type="match status" value="1"/>
</dbReference>
<dbReference type="InterPro" id="IPR036291">
    <property type="entry name" value="NAD(P)-bd_dom_sf"/>
</dbReference>
<dbReference type="FunFam" id="3.40.50.720:FF:000627">
    <property type="entry name" value="Saccharopine dehydrogenase [NAD(+), L-lysine-forming]"/>
    <property type="match status" value="1"/>
</dbReference>
<evidence type="ECO:0000256" key="1">
    <source>
        <dbReference type="ARBA" id="ARBA00004078"/>
    </source>
</evidence>
<evidence type="ECO:0000256" key="5">
    <source>
        <dbReference type="ARBA" id="ARBA00012847"/>
    </source>
</evidence>
<evidence type="ECO:0000256" key="8">
    <source>
        <dbReference type="ARBA" id="ARBA00023002"/>
    </source>
</evidence>
<feature type="binding site" evidence="16">
    <location>
        <position position="131"/>
    </location>
    <ligand>
        <name>NAD(+)</name>
        <dbReference type="ChEBI" id="CHEBI:57540"/>
    </ligand>
</feature>
<dbReference type="Pfam" id="PF05222">
    <property type="entry name" value="AlaDh_PNT_N"/>
    <property type="match status" value="1"/>
</dbReference>
<feature type="active site" description="Proton donor" evidence="15">
    <location>
        <position position="96"/>
    </location>
</feature>
<evidence type="ECO:0000256" key="16">
    <source>
        <dbReference type="PIRSR" id="PIRSR018250-3"/>
    </source>
</evidence>
<dbReference type="InterPro" id="IPR007698">
    <property type="entry name" value="AlaDH/PNT_NAD(H)-bd"/>
</dbReference>
<feature type="binding site" evidence="16">
    <location>
        <position position="232"/>
    </location>
    <ligand>
        <name>NAD(+)</name>
        <dbReference type="ChEBI" id="CHEBI:57540"/>
    </ligand>
</feature>
<dbReference type="SMART" id="SM01002">
    <property type="entry name" value="AlaDh_PNT_C"/>
    <property type="match status" value="1"/>
</dbReference>
<keyword evidence="7 14" id="KW-0028">Amino-acid biosynthesis</keyword>